<dbReference type="Gene3D" id="4.10.60.10">
    <property type="entry name" value="Zinc finger, CCHC-type"/>
    <property type="match status" value="1"/>
</dbReference>
<evidence type="ECO:0000256" key="2">
    <source>
        <dbReference type="PROSITE-ProRule" id="PRU00047"/>
    </source>
</evidence>
<organism evidence="5 6">
    <name type="scientific">Armillaria ostoyae</name>
    <name type="common">Armillaria root rot fungus</name>
    <dbReference type="NCBI Taxonomy" id="47428"/>
    <lineage>
        <taxon>Eukaryota</taxon>
        <taxon>Fungi</taxon>
        <taxon>Dikarya</taxon>
        <taxon>Basidiomycota</taxon>
        <taxon>Agaricomycotina</taxon>
        <taxon>Agaricomycetes</taxon>
        <taxon>Agaricomycetidae</taxon>
        <taxon>Agaricales</taxon>
        <taxon>Marasmiineae</taxon>
        <taxon>Physalacriaceae</taxon>
        <taxon>Armillaria</taxon>
    </lineage>
</organism>
<dbReference type="GO" id="GO:0006397">
    <property type="term" value="P:mRNA processing"/>
    <property type="evidence" value="ECO:0007669"/>
    <property type="project" value="UniProtKB-KW"/>
</dbReference>
<reference evidence="6" key="1">
    <citation type="journal article" date="2017" name="Nat. Ecol. Evol.">
        <title>Genome expansion and lineage-specific genetic innovations in the forest pathogenic fungi Armillaria.</title>
        <authorList>
            <person name="Sipos G."/>
            <person name="Prasanna A.N."/>
            <person name="Walter M.C."/>
            <person name="O'Connor E."/>
            <person name="Balint B."/>
            <person name="Krizsan K."/>
            <person name="Kiss B."/>
            <person name="Hess J."/>
            <person name="Varga T."/>
            <person name="Slot J."/>
            <person name="Riley R."/>
            <person name="Boka B."/>
            <person name="Rigling D."/>
            <person name="Barry K."/>
            <person name="Lee J."/>
            <person name="Mihaltcheva S."/>
            <person name="LaButti K."/>
            <person name="Lipzen A."/>
            <person name="Waldron R."/>
            <person name="Moloney N.M."/>
            <person name="Sperisen C."/>
            <person name="Kredics L."/>
            <person name="Vagvoelgyi C."/>
            <person name="Patrignani A."/>
            <person name="Fitzpatrick D."/>
            <person name="Nagy I."/>
            <person name="Doyle S."/>
            <person name="Anderson J.B."/>
            <person name="Grigoriev I.V."/>
            <person name="Gueldener U."/>
            <person name="Muensterkoetter M."/>
            <person name="Nagy L.G."/>
        </authorList>
    </citation>
    <scope>NUCLEOTIDE SEQUENCE [LARGE SCALE GENOMIC DNA]</scope>
    <source>
        <strain evidence="6">C18/9</strain>
    </source>
</reference>
<evidence type="ECO:0000256" key="3">
    <source>
        <dbReference type="SAM" id="MobiDB-lite"/>
    </source>
</evidence>
<proteinExistence type="predicted"/>
<dbReference type="OrthoDB" id="2681631at2759"/>
<dbReference type="PROSITE" id="PS50158">
    <property type="entry name" value="ZF_CCHC"/>
    <property type="match status" value="1"/>
</dbReference>
<sequence length="491" mass="52779">MYEEHQKKLVFDQAMGISHDNRQPPKGQGNTATSLNKTGGATSSSSGKPMSNVPGHDSQGRWHTIKQTMYKGAGEPMNIDVAKLCAEGKCFRCHEKGHMSKDCPQKKDFKDIRSVVIAEQEQTKEKDASVSTSKVEEDLHTGVRSSSAGQTNSFLLSTHVSKLYAFNDTPPAFNVSSTTSTPVLESQNRYAALAVKECNDNDTDMPLKGSSNGLPARAQAKAADPAGHGAESPTNTPNFGANRFMSSLHGVTQPARVLNDKSPTTATFAITASSARLGGAGDPGFTLTSEEAAAREQKTTRIPTTTPKSARAVVRPGMGINRQPSTDSEGTGQTGNSVFTVQAHPIMLPESGPLMKDEDDPGILPLKEQGRSPEGIQDAKKIAAGLEAVSAQTVYRGHRVTLVEVPDEEDDTAFLLWTARQTKSEQPSPAAPLMPTITSGWCKPFEVDWTLRMVCEARNDNAALFVWTHQDRTSELTDELLTSLRLGGEVA</sequence>
<evidence type="ECO:0000313" key="6">
    <source>
        <dbReference type="Proteomes" id="UP000219338"/>
    </source>
</evidence>
<dbReference type="InterPro" id="IPR001878">
    <property type="entry name" value="Znf_CCHC"/>
</dbReference>
<keyword evidence="6" id="KW-1185">Reference proteome</keyword>
<protein>
    <recommendedName>
        <fullName evidence="4">CCHC-type domain-containing protein</fullName>
    </recommendedName>
</protein>
<feature type="region of interest" description="Disordered" evidence="3">
    <location>
        <begin position="17"/>
        <end position="61"/>
    </location>
</feature>
<evidence type="ECO:0000256" key="1">
    <source>
        <dbReference type="ARBA" id="ARBA00022664"/>
    </source>
</evidence>
<accession>A0A284S8N9</accession>
<dbReference type="InterPro" id="IPR036875">
    <property type="entry name" value="Znf_CCHC_sf"/>
</dbReference>
<feature type="region of interest" description="Disordered" evidence="3">
    <location>
        <begin position="120"/>
        <end position="149"/>
    </location>
</feature>
<dbReference type="GO" id="GO:0003676">
    <property type="term" value="F:nucleic acid binding"/>
    <property type="evidence" value="ECO:0007669"/>
    <property type="project" value="InterPro"/>
</dbReference>
<gene>
    <name evidence="5" type="ORF">ARMOST_20929</name>
</gene>
<feature type="compositionally biased region" description="Basic and acidic residues" evidence="3">
    <location>
        <begin position="121"/>
        <end position="141"/>
    </location>
</feature>
<dbReference type="AlphaFoldDB" id="A0A284S8N9"/>
<evidence type="ECO:0000313" key="5">
    <source>
        <dbReference type="EMBL" id="SJL17379.1"/>
    </source>
</evidence>
<dbReference type="EMBL" id="FUEG01000043">
    <property type="protein sequence ID" value="SJL17379.1"/>
    <property type="molecule type" value="Genomic_DNA"/>
</dbReference>
<keyword evidence="2" id="KW-0862">Zinc</keyword>
<keyword evidence="1" id="KW-0507">mRNA processing</keyword>
<evidence type="ECO:0000259" key="4">
    <source>
        <dbReference type="PROSITE" id="PS50158"/>
    </source>
</evidence>
<keyword evidence="2" id="KW-0863">Zinc-finger</keyword>
<dbReference type="Proteomes" id="UP000219338">
    <property type="component" value="Unassembled WGS sequence"/>
</dbReference>
<name>A0A284S8N9_ARMOS</name>
<feature type="compositionally biased region" description="Polar residues" evidence="3">
    <location>
        <begin position="28"/>
        <end position="42"/>
    </location>
</feature>
<dbReference type="GO" id="GO:0008270">
    <property type="term" value="F:zinc ion binding"/>
    <property type="evidence" value="ECO:0007669"/>
    <property type="project" value="UniProtKB-KW"/>
</dbReference>
<feature type="region of interest" description="Disordered" evidence="3">
    <location>
        <begin position="201"/>
        <end position="240"/>
    </location>
</feature>
<feature type="compositionally biased region" description="Low complexity" evidence="3">
    <location>
        <begin position="216"/>
        <end position="226"/>
    </location>
</feature>
<keyword evidence="2" id="KW-0479">Metal-binding</keyword>
<dbReference type="SMART" id="SM00343">
    <property type="entry name" value="ZnF_C2HC"/>
    <property type="match status" value="1"/>
</dbReference>
<feature type="domain" description="CCHC-type" evidence="4">
    <location>
        <begin position="89"/>
        <end position="105"/>
    </location>
</feature>
<dbReference type="Pfam" id="PF00098">
    <property type="entry name" value="zf-CCHC"/>
    <property type="match status" value="1"/>
</dbReference>
<dbReference type="SUPFAM" id="SSF57756">
    <property type="entry name" value="Retrovirus zinc finger-like domains"/>
    <property type="match status" value="1"/>
</dbReference>